<evidence type="ECO:0000313" key="7">
    <source>
        <dbReference type="EMBL" id="OIJ69006.1"/>
    </source>
</evidence>
<dbReference type="GO" id="GO:0016020">
    <property type="term" value="C:membrane"/>
    <property type="evidence" value="ECO:0007669"/>
    <property type="project" value="UniProtKB-SubCell"/>
</dbReference>
<feature type="domain" description="Integral membrane bound transporter" evidence="6">
    <location>
        <begin position="263"/>
        <end position="387"/>
    </location>
</feature>
<evidence type="ECO:0000256" key="5">
    <source>
        <dbReference type="SAM" id="Phobius"/>
    </source>
</evidence>
<name>A0A1J4P653_9ACTN</name>
<dbReference type="Proteomes" id="UP000034196">
    <property type="component" value="Unassembled WGS sequence"/>
</dbReference>
<proteinExistence type="predicted"/>
<evidence type="ECO:0000259" key="6">
    <source>
        <dbReference type="Pfam" id="PF13515"/>
    </source>
</evidence>
<feature type="transmembrane region" description="Helical" evidence="5">
    <location>
        <begin position="124"/>
        <end position="144"/>
    </location>
</feature>
<feature type="transmembrane region" description="Helical" evidence="5">
    <location>
        <begin position="374"/>
        <end position="393"/>
    </location>
</feature>
<dbReference type="Pfam" id="PF13515">
    <property type="entry name" value="FUSC_2"/>
    <property type="match status" value="1"/>
</dbReference>
<accession>A0A1J4P653</accession>
<feature type="transmembrane region" description="Helical" evidence="5">
    <location>
        <begin position="249"/>
        <end position="268"/>
    </location>
</feature>
<keyword evidence="3 5" id="KW-1133">Transmembrane helix</keyword>
<feature type="transmembrane region" description="Helical" evidence="5">
    <location>
        <begin position="93"/>
        <end position="112"/>
    </location>
</feature>
<comment type="caution">
    <text evidence="7">The sequence shown here is derived from an EMBL/GenBank/DDBJ whole genome shotgun (WGS) entry which is preliminary data.</text>
</comment>
<keyword evidence="8" id="KW-1185">Reference proteome</keyword>
<evidence type="ECO:0000256" key="4">
    <source>
        <dbReference type="ARBA" id="ARBA00023136"/>
    </source>
</evidence>
<gene>
    <name evidence="7" type="ORF">WN71_005880</name>
</gene>
<evidence type="ECO:0000313" key="8">
    <source>
        <dbReference type="Proteomes" id="UP000034196"/>
    </source>
</evidence>
<evidence type="ECO:0000256" key="1">
    <source>
        <dbReference type="ARBA" id="ARBA00004141"/>
    </source>
</evidence>
<organism evidence="7 8">
    <name type="scientific">Streptomyces mangrovisoli</name>
    <dbReference type="NCBI Taxonomy" id="1428628"/>
    <lineage>
        <taxon>Bacteria</taxon>
        <taxon>Bacillati</taxon>
        <taxon>Actinomycetota</taxon>
        <taxon>Actinomycetes</taxon>
        <taxon>Kitasatosporales</taxon>
        <taxon>Streptomycetaceae</taxon>
        <taxon>Streptomyces</taxon>
    </lineage>
</organism>
<evidence type="ECO:0000256" key="2">
    <source>
        <dbReference type="ARBA" id="ARBA00022692"/>
    </source>
</evidence>
<evidence type="ECO:0000256" key="3">
    <source>
        <dbReference type="ARBA" id="ARBA00022989"/>
    </source>
</evidence>
<dbReference type="EMBL" id="LAVA02000011">
    <property type="protein sequence ID" value="OIJ69006.1"/>
    <property type="molecule type" value="Genomic_DNA"/>
</dbReference>
<keyword evidence="4 5" id="KW-0472">Membrane</keyword>
<dbReference type="STRING" id="1428628.WN71_005880"/>
<protein>
    <recommendedName>
        <fullName evidence="6">Integral membrane bound transporter domain-containing protein</fullName>
    </recommendedName>
</protein>
<sequence length="484" mass="50466">MVIAVGVPLFLLLAVDRLALGLYTVAGSKQALFGHDRPYGARARLHLGLTAGQTVAVAGSVAVASAALPTAVLVALGALVVTAQKVMCDAVRTGPPAQAVLSFITLGILFGPQGGPLSELPRDVLLFLGAAAFAALVCLVPALWKPHGPEAAAVAEAERAAAAHVPHRALPALTTAWDALVAAGRPPPALIRRLLAAENAFSGRPAPARTGPEELSGELLEELRRELEVRRAQRPRHPVLGRLRPTSPLWGSALLCLIGCLVAGYAAYGLGLGRPYWAIVTACALYRGNTVVVWQRALLRTAGTLGGVLLYAAVAPLARVSDVWLIVLVLLMTIGIETFVSRNYAAGNLFIAPMALLMTNLAEPQSTGTLIGTRAVDTVVGAVVGVAAAFLVTDRRNAHHVVRTRERALAAIADARAALDRGARGADLIAVRDRLGHALTALATAADDAAGEWHAPALPPEEVAATLHEGHEVVVRTLLQTETR</sequence>
<dbReference type="InterPro" id="IPR049453">
    <property type="entry name" value="Memb_transporter_dom"/>
</dbReference>
<feature type="transmembrane region" description="Helical" evidence="5">
    <location>
        <begin position="55"/>
        <end position="81"/>
    </location>
</feature>
<dbReference type="AlphaFoldDB" id="A0A1J4P653"/>
<reference evidence="7" key="1">
    <citation type="submission" date="2016-10" db="EMBL/GenBank/DDBJ databases">
        <title>Genome sequence of Streptomyces mangrovisoli MUSC 149.</title>
        <authorList>
            <person name="Lee L.-H."/>
            <person name="Ser H.-L."/>
        </authorList>
    </citation>
    <scope>NUCLEOTIDE SEQUENCE [LARGE SCALE GENOMIC DNA]</scope>
    <source>
        <strain evidence="7">MUSC 149</strain>
    </source>
</reference>
<keyword evidence="2 5" id="KW-0812">Transmembrane</keyword>
<comment type="subcellular location">
    <subcellularLocation>
        <location evidence="1">Membrane</location>
        <topology evidence="1">Multi-pass membrane protein</topology>
    </subcellularLocation>
</comment>